<dbReference type="GO" id="GO:0005524">
    <property type="term" value="F:ATP binding"/>
    <property type="evidence" value="ECO:0007669"/>
    <property type="project" value="UniProtKB-KW"/>
</dbReference>
<keyword evidence="14" id="KW-1185">Reference proteome</keyword>
<reference evidence="13" key="1">
    <citation type="submission" date="2021-03" db="EMBL/GenBank/DDBJ databases">
        <title>Bacillus suaedae sp. nov., isolated from Suaeda aralocaspica.</title>
        <authorList>
            <person name="Lei R.F.R."/>
        </authorList>
    </citation>
    <scope>NUCLEOTIDE SEQUENCE</scope>
    <source>
        <strain evidence="13">YZJH907-2</strain>
    </source>
</reference>
<evidence type="ECO:0000256" key="5">
    <source>
        <dbReference type="ARBA" id="ARBA00022598"/>
    </source>
</evidence>
<dbReference type="AlphaFoldDB" id="A0A940X115"/>
<keyword evidence="8 11" id="KW-0067">ATP-binding</keyword>
<dbReference type="GO" id="GO:0006189">
    <property type="term" value="P:'de novo' IMP biosynthetic process"/>
    <property type="evidence" value="ECO:0007669"/>
    <property type="project" value="UniProtKB-UniRule"/>
</dbReference>
<evidence type="ECO:0000256" key="2">
    <source>
        <dbReference type="ARBA" id="ARBA00010190"/>
    </source>
</evidence>
<comment type="catalytic activity">
    <reaction evidence="10 11">
        <text>5-amino-1-(5-phospho-D-ribosyl)imidazole-4-carboxylate + L-aspartate + ATP = (2S)-2-[5-amino-1-(5-phospho-beta-D-ribosyl)imidazole-4-carboxamido]succinate + ADP + phosphate + 2 H(+)</text>
        <dbReference type="Rhea" id="RHEA:22628"/>
        <dbReference type="ChEBI" id="CHEBI:15378"/>
        <dbReference type="ChEBI" id="CHEBI:29991"/>
        <dbReference type="ChEBI" id="CHEBI:30616"/>
        <dbReference type="ChEBI" id="CHEBI:43474"/>
        <dbReference type="ChEBI" id="CHEBI:58443"/>
        <dbReference type="ChEBI" id="CHEBI:77657"/>
        <dbReference type="ChEBI" id="CHEBI:456216"/>
        <dbReference type="EC" id="6.3.2.6"/>
    </reaction>
</comment>
<comment type="caution">
    <text evidence="13">The sequence shown here is derived from an EMBL/GenBank/DDBJ whole genome shotgun (WGS) entry which is preliminary data.</text>
</comment>
<accession>A0A940X115</accession>
<evidence type="ECO:0000256" key="8">
    <source>
        <dbReference type="ARBA" id="ARBA00022840"/>
    </source>
</evidence>
<dbReference type="Proteomes" id="UP000678228">
    <property type="component" value="Unassembled WGS sequence"/>
</dbReference>
<dbReference type="Gene3D" id="3.30.200.20">
    <property type="entry name" value="Phosphorylase Kinase, domain 1"/>
    <property type="match status" value="1"/>
</dbReference>
<gene>
    <name evidence="11" type="primary">purC</name>
    <name evidence="13" type="ORF">J7W16_15770</name>
</gene>
<sequence length="240" mass="27123">MGKGNLLYEGKAKQIYQTENESELWVQYKDSATAFNGEKKEILEGKARLNNEITSLIFNYLQENGVDSHFIKRLSETEQLVKKVDIIPLEVVVRNVIAGSLSSRLGIEEGTELETAIVEFYYKDDDLGDPLVTEDHIAILNVATSADLVALREKALAVNTHLITLFDTMNIRLIDFKLEFGRTQSGDILLADEISPDTCRLWDKETNQRFDKDLFRRNLGSLQEGYQEILSRLGGASCTK</sequence>
<dbReference type="PROSITE" id="PS01057">
    <property type="entry name" value="SAICAR_SYNTHETASE_1"/>
    <property type="match status" value="1"/>
</dbReference>
<keyword evidence="6 11" id="KW-0547">Nucleotide-binding</keyword>
<dbReference type="EC" id="6.3.2.6" evidence="3 11"/>
<dbReference type="PANTHER" id="PTHR43599">
    <property type="entry name" value="MULTIFUNCTIONAL PROTEIN ADE2"/>
    <property type="match status" value="1"/>
</dbReference>
<dbReference type="InterPro" id="IPR018236">
    <property type="entry name" value="SAICAR_synthetase_CS"/>
</dbReference>
<dbReference type="FunFam" id="3.30.470.20:FF:000006">
    <property type="entry name" value="Phosphoribosylaminoimidazole-succinocarboxamide synthase"/>
    <property type="match status" value="1"/>
</dbReference>
<dbReference type="InterPro" id="IPR050089">
    <property type="entry name" value="SAICAR_synthetase"/>
</dbReference>
<dbReference type="HAMAP" id="MF_00137">
    <property type="entry name" value="SAICAR_synth"/>
    <property type="match status" value="1"/>
</dbReference>
<dbReference type="InterPro" id="IPR001636">
    <property type="entry name" value="SAICAR_synth"/>
</dbReference>
<evidence type="ECO:0000256" key="11">
    <source>
        <dbReference type="HAMAP-Rule" id="MF_00137"/>
    </source>
</evidence>
<dbReference type="FunFam" id="3.30.200.20:FF:000189">
    <property type="entry name" value="Phosphoribosylaminoimidazole-succinocarboxamide synthase"/>
    <property type="match status" value="1"/>
</dbReference>
<dbReference type="Pfam" id="PF01259">
    <property type="entry name" value="SAICAR_synt"/>
    <property type="match status" value="1"/>
</dbReference>
<dbReference type="InterPro" id="IPR033934">
    <property type="entry name" value="SAICAR_synt_PurC"/>
</dbReference>
<comment type="pathway">
    <text evidence="1 11">Purine metabolism; IMP biosynthesis via de novo pathway; 5-amino-1-(5-phospho-D-ribosyl)imidazole-4-carboxamide from 5-amino-1-(5-phospho-D-ribosyl)imidazole-4-carboxylate: step 1/2.</text>
</comment>
<keyword evidence="5 11" id="KW-0436">Ligase</keyword>
<comment type="similarity">
    <text evidence="2 11">Belongs to the SAICAR synthetase family.</text>
</comment>
<dbReference type="InterPro" id="IPR028923">
    <property type="entry name" value="SAICAR_synt/ADE2_N"/>
</dbReference>
<evidence type="ECO:0000256" key="7">
    <source>
        <dbReference type="ARBA" id="ARBA00022755"/>
    </source>
</evidence>
<evidence type="ECO:0000256" key="3">
    <source>
        <dbReference type="ARBA" id="ARBA00012217"/>
    </source>
</evidence>
<evidence type="ECO:0000313" key="13">
    <source>
        <dbReference type="EMBL" id="MBP3952584.1"/>
    </source>
</evidence>
<dbReference type="GO" id="GO:0004639">
    <property type="term" value="F:phosphoribosylaminoimidazolesuccinocarboxamide synthase activity"/>
    <property type="evidence" value="ECO:0007669"/>
    <property type="project" value="UniProtKB-UniRule"/>
</dbReference>
<evidence type="ECO:0000256" key="10">
    <source>
        <dbReference type="ARBA" id="ARBA00048475"/>
    </source>
</evidence>
<protein>
    <recommendedName>
        <fullName evidence="4 11">Phosphoribosylaminoimidazole-succinocarboxamide synthase</fullName>
        <ecNumber evidence="3 11">6.3.2.6</ecNumber>
    </recommendedName>
    <alternativeName>
        <fullName evidence="9 11">SAICAR synthetase</fullName>
    </alternativeName>
</protein>
<keyword evidence="7 11" id="KW-0658">Purine biosynthesis</keyword>
<organism evidence="13 14">
    <name type="scientific">Halalkalibacter suaedae</name>
    <dbReference type="NCBI Taxonomy" id="2822140"/>
    <lineage>
        <taxon>Bacteria</taxon>
        <taxon>Bacillati</taxon>
        <taxon>Bacillota</taxon>
        <taxon>Bacilli</taxon>
        <taxon>Bacillales</taxon>
        <taxon>Bacillaceae</taxon>
        <taxon>Halalkalibacter</taxon>
    </lineage>
</organism>
<dbReference type="Gene3D" id="3.30.470.20">
    <property type="entry name" value="ATP-grasp fold, B domain"/>
    <property type="match status" value="1"/>
</dbReference>
<dbReference type="NCBIfam" id="TIGR00081">
    <property type="entry name" value="purC"/>
    <property type="match status" value="1"/>
</dbReference>
<dbReference type="SUPFAM" id="SSF56104">
    <property type="entry name" value="SAICAR synthase-like"/>
    <property type="match status" value="1"/>
</dbReference>
<evidence type="ECO:0000256" key="9">
    <source>
        <dbReference type="ARBA" id="ARBA00030409"/>
    </source>
</evidence>
<dbReference type="PROSITE" id="PS01058">
    <property type="entry name" value="SAICAR_SYNTHETASE_2"/>
    <property type="match status" value="1"/>
</dbReference>
<proteinExistence type="inferred from homology"/>
<feature type="domain" description="SAICAR synthetase/ADE2 N-terminal" evidence="12">
    <location>
        <begin position="6"/>
        <end position="232"/>
    </location>
</feature>
<dbReference type="CDD" id="cd01415">
    <property type="entry name" value="SAICAR_synt_PurC"/>
    <property type="match status" value="1"/>
</dbReference>
<evidence type="ECO:0000313" key="14">
    <source>
        <dbReference type="Proteomes" id="UP000678228"/>
    </source>
</evidence>
<name>A0A940X115_9BACI</name>
<dbReference type="RefSeq" id="WP_210598403.1">
    <property type="nucleotide sequence ID" value="NZ_JAGKSQ010000006.1"/>
</dbReference>
<dbReference type="EMBL" id="JAGKSQ010000006">
    <property type="protein sequence ID" value="MBP3952584.1"/>
    <property type="molecule type" value="Genomic_DNA"/>
</dbReference>
<dbReference type="PANTHER" id="PTHR43599:SF3">
    <property type="entry name" value="SI:DKEY-6E2.2"/>
    <property type="match status" value="1"/>
</dbReference>
<evidence type="ECO:0000256" key="6">
    <source>
        <dbReference type="ARBA" id="ARBA00022741"/>
    </source>
</evidence>
<evidence type="ECO:0000256" key="1">
    <source>
        <dbReference type="ARBA" id="ARBA00004672"/>
    </source>
</evidence>
<evidence type="ECO:0000256" key="4">
    <source>
        <dbReference type="ARBA" id="ARBA00016460"/>
    </source>
</evidence>
<evidence type="ECO:0000259" key="12">
    <source>
        <dbReference type="Pfam" id="PF01259"/>
    </source>
</evidence>
<dbReference type="GO" id="GO:0009236">
    <property type="term" value="P:cobalamin biosynthetic process"/>
    <property type="evidence" value="ECO:0007669"/>
    <property type="project" value="InterPro"/>
</dbReference>